<accession>B9L595</accession>
<reference evidence="1 2" key="1">
    <citation type="journal article" date="2009" name="PLoS ONE">
        <title>Complete genome sequence of the aerobic CO-oxidizing thermophile Thermomicrobium roseum.</title>
        <authorList>
            <person name="Wu D."/>
            <person name="Raymond J."/>
            <person name="Wu M."/>
            <person name="Chatterji S."/>
            <person name="Ren Q."/>
            <person name="Graham J.E."/>
            <person name="Bryant D.A."/>
            <person name="Robb F."/>
            <person name="Colman A."/>
            <person name="Tallon L.J."/>
            <person name="Badger J.H."/>
            <person name="Madupu R."/>
            <person name="Ward N.L."/>
            <person name="Eisen J.A."/>
        </authorList>
    </citation>
    <scope>NUCLEOTIDE SEQUENCE [LARGE SCALE GENOMIC DNA]</scope>
    <source>
        <strain evidence="2">ATCC 27502 / DSM 5159 / P-2</strain>
        <plasmid evidence="1">unnamed</plasmid>
    </source>
</reference>
<protein>
    <submittedName>
        <fullName evidence="1">Uncharacterized protein</fullName>
    </submittedName>
</protein>
<dbReference type="HOGENOM" id="CLU_2811072_0_0_0"/>
<keyword evidence="2" id="KW-1185">Reference proteome</keyword>
<gene>
    <name evidence="1" type="ordered locus">trd_A0022</name>
</gene>
<name>B9L595_THERP</name>
<evidence type="ECO:0000313" key="2">
    <source>
        <dbReference type="Proteomes" id="UP000000447"/>
    </source>
</evidence>
<sequence>MLRDAQAAERLVFSFFVTQIAARTRAARRRVLQRDGKGVREASGPGRVSVLIEIEFARGRSGRYRKR</sequence>
<organism evidence="1 2">
    <name type="scientific">Thermomicrobium roseum (strain ATCC 27502 / DSM 5159 / P-2)</name>
    <dbReference type="NCBI Taxonomy" id="309801"/>
    <lineage>
        <taxon>Bacteria</taxon>
        <taxon>Pseudomonadati</taxon>
        <taxon>Thermomicrobiota</taxon>
        <taxon>Thermomicrobia</taxon>
        <taxon>Thermomicrobiales</taxon>
        <taxon>Thermomicrobiaceae</taxon>
        <taxon>Thermomicrobium</taxon>
    </lineage>
</organism>
<evidence type="ECO:0000313" key="1">
    <source>
        <dbReference type="EMBL" id="ACM06869.1"/>
    </source>
</evidence>
<dbReference type="EMBL" id="CP001276">
    <property type="protein sequence ID" value="ACM06869.1"/>
    <property type="molecule type" value="Genomic_DNA"/>
</dbReference>
<dbReference type="KEGG" id="tro:trd_A0022"/>
<proteinExistence type="predicted"/>
<dbReference type="Proteomes" id="UP000000447">
    <property type="component" value="Plasmid unnamed"/>
</dbReference>
<geneLocation type="plasmid" evidence="2">
    <name>Tros</name>
</geneLocation>
<keyword evidence="1" id="KW-0614">Plasmid</keyword>
<dbReference type="AlphaFoldDB" id="B9L595"/>